<feature type="compositionally biased region" description="Pro residues" evidence="4">
    <location>
        <begin position="63"/>
        <end position="76"/>
    </location>
</feature>
<evidence type="ECO:0000256" key="4">
    <source>
        <dbReference type="SAM" id="MobiDB-lite"/>
    </source>
</evidence>
<dbReference type="EMBL" id="KY684112">
    <property type="protein sequence ID" value="ARF12338.1"/>
    <property type="molecule type" value="Genomic_DNA"/>
</dbReference>
<reference evidence="5" key="1">
    <citation type="journal article" date="2017" name="Science">
        <title>Giant viruses with an expanded complement of translation system components.</title>
        <authorList>
            <person name="Schulz F."/>
            <person name="Yutin N."/>
            <person name="Ivanova N.N."/>
            <person name="Ortega D.R."/>
            <person name="Lee T.K."/>
            <person name="Vierheilig J."/>
            <person name="Daims H."/>
            <person name="Horn M."/>
            <person name="Wagner M."/>
            <person name="Jensen G.J."/>
            <person name="Kyrpides N.C."/>
            <person name="Koonin E.V."/>
            <person name="Woyke T."/>
        </authorList>
    </citation>
    <scope>NUCLEOTIDE SEQUENCE</scope>
    <source>
        <strain evidence="5">KNV1</strain>
    </source>
</reference>
<keyword evidence="3" id="KW-0946">Virion</keyword>
<dbReference type="GO" id="GO:0030020">
    <property type="term" value="F:extracellular matrix structural constituent conferring tensile strength"/>
    <property type="evidence" value="ECO:0007669"/>
    <property type="project" value="TreeGrafter"/>
</dbReference>
<protein>
    <submittedName>
        <fullName evidence="5">Collagen triple helix repeat motif-containing protein</fullName>
    </submittedName>
</protein>
<accession>A0A1V0SL44</accession>
<feature type="region of interest" description="Disordered" evidence="4">
    <location>
        <begin position="1"/>
        <end position="130"/>
    </location>
</feature>
<keyword evidence="5" id="KW-0176">Collagen</keyword>
<dbReference type="InterPro" id="IPR008160">
    <property type="entry name" value="Collagen"/>
</dbReference>
<evidence type="ECO:0000256" key="1">
    <source>
        <dbReference type="ARBA" id="ARBA00003026"/>
    </source>
</evidence>
<comment type="subcellular location">
    <subcellularLocation>
        <location evidence="2">Virion</location>
    </subcellularLocation>
</comment>
<dbReference type="GO" id="GO:0005615">
    <property type="term" value="C:extracellular space"/>
    <property type="evidence" value="ECO:0007669"/>
    <property type="project" value="TreeGrafter"/>
</dbReference>
<name>A0A1V0SL44_9VIRU</name>
<evidence type="ECO:0000313" key="5">
    <source>
        <dbReference type="EMBL" id="ARF12338.1"/>
    </source>
</evidence>
<proteinExistence type="predicted"/>
<organism evidence="5">
    <name type="scientific">Klosneuvirus KNV1</name>
    <dbReference type="NCBI Taxonomy" id="1977640"/>
    <lineage>
        <taxon>Viruses</taxon>
        <taxon>Varidnaviria</taxon>
        <taxon>Bamfordvirae</taxon>
        <taxon>Nucleocytoviricota</taxon>
        <taxon>Megaviricetes</taxon>
        <taxon>Imitervirales</taxon>
        <taxon>Mimiviridae</taxon>
        <taxon>Klosneuvirinae</taxon>
        <taxon>Klosneuvirus</taxon>
    </lineage>
</organism>
<dbReference type="Pfam" id="PF01391">
    <property type="entry name" value="Collagen"/>
    <property type="match status" value="1"/>
</dbReference>
<dbReference type="GO" id="GO:0030198">
    <property type="term" value="P:extracellular matrix organization"/>
    <property type="evidence" value="ECO:0007669"/>
    <property type="project" value="TreeGrafter"/>
</dbReference>
<dbReference type="GO" id="GO:0031012">
    <property type="term" value="C:extracellular matrix"/>
    <property type="evidence" value="ECO:0007669"/>
    <property type="project" value="TreeGrafter"/>
</dbReference>
<comment type="function">
    <text evidence="1">May participate in the formation of a layer of cross-linked glycosylated fibrils at the viral surface thus giving it a hairy-like appearance.</text>
</comment>
<dbReference type="InterPro" id="IPR050149">
    <property type="entry name" value="Collagen_superfamily"/>
</dbReference>
<feature type="compositionally biased region" description="Polar residues" evidence="4">
    <location>
        <begin position="1"/>
        <end position="40"/>
    </location>
</feature>
<evidence type="ECO:0000256" key="3">
    <source>
        <dbReference type="ARBA" id="ARBA00022844"/>
    </source>
</evidence>
<dbReference type="PANTHER" id="PTHR24023:SF1112">
    <property type="entry name" value="COL_CUTICLE_N DOMAIN-CONTAINING PROTEIN-RELATED"/>
    <property type="match status" value="1"/>
</dbReference>
<evidence type="ECO:0000256" key="2">
    <source>
        <dbReference type="ARBA" id="ARBA00004328"/>
    </source>
</evidence>
<dbReference type="PANTHER" id="PTHR24023">
    <property type="entry name" value="COLLAGEN ALPHA"/>
    <property type="match status" value="1"/>
</dbReference>
<dbReference type="GO" id="GO:0044423">
    <property type="term" value="C:virion component"/>
    <property type="evidence" value="ECO:0007669"/>
    <property type="project" value="UniProtKB-KW"/>
</dbReference>
<gene>
    <name evidence="5" type="ORF">Klosneuvirus_5_8</name>
</gene>
<sequence>MDNNILSSKTQQDITLVNRGRNYQSPNIIRNQVEQESTFSEPDIQSRHSVHRGPPGPRGHHGPPGPMGPPGPPGPPGLNGAPGQPGQPGCPGPQGDNGKPGDPGCPGPRGIKGDKGDTGPEGPSCHITNQTDQTTEVTVCVEGIIRGVADQYDIITGSANTNPFGPTNINGINMEYFATQTGAFRAGNFRQSDLTTIGTQSTAFGHWTKATGIGSLAFGNNLSNNNISANGSGSMAYGLADTNGTISTDTQADGSEASGHTDTNGTIQVLGNWWGAKASGAAVSAGLIQTSADGGYAHGYASGEGSEIIIVDNAEGSEASGNVVTTGKIQVDRSAYGSKSLGNAEEGGLIRVGVTSSGSIAAGSAIGQAANISVGDNAPGSIVVGLADAGQTHQVLAEGSANFGKYNLVGPSTVNPSDSKYSLAMGNSSWAYMRGSMAHCGFSEIQRGSCQFVRVLATTTTFGSGRAPYLSNPFVIGDGSLPTLPSIGLPVAAIGEISIIGQDASCYCSKICVYYDMTNYTVTIGPALIQSPGTSISTQISTSGIYIFMNSNSPTTKFCATIELTMIDAFMFSPPPP</sequence>